<dbReference type="Pfam" id="PF19512">
    <property type="entry name" value="DUF6046"/>
    <property type="match status" value="1"/>
</dbReference>
<keyword evidence="3" id="KW-1185">Reference proteome</keyword>
<name>A0A4U6D062_9BACT</name>
<accession>A0A4U6D062</accession>
<gene>
    <name evidence="2" type="ORF">FDK13_24320</name>
</gene>
<evidence type="ECO:0000313" key="2">
    <source>
        <dbReference type="EMBL" id="TKT89471.1"/>
    </source>
</evidence>
<dbReference type="OrthoDB" id="1078482at2"/>
<reference evidence="2 3" key="1">
    <citation type="submission" date="2019-05" db="EMBL/GenBank/DDBJ databases">
        <title>Dyadobacter AR-3-8 sp. nov., isolated from arctic soil.</title>
        <authorList>
            <person name="Chaudhary D.K."/>
        </authorList>
    </citation>
    <scope>NUCLEOTIDE SEQUENCE [LARGE SCALE GENOMIC DNA]</scope>
    <source>
        <strain evidence="2 3">AR-3-8</strain>
    </source>
</reference>
<comment type="caution">
    <text evidence="2">The sequence shown here is derived from an EMBL/GenBank/DDBJ whole genome shotgun (WGS) entry which is preliminary data.</text>
</comment>
<dbReference type="InterPro" id="IPR046109">
    <property type="entry name" value="DUF6046"/>
</dbReference>
<dbReference type="AlphaFoldDB" id="A0A4U6D062"/>
<organism evidence="2 3">
    <name type="scientific">Dyadobacter frigoris</name>
    <dbReference type="NCBI Taxonomy" id="2576211"/>
    <lineage>
        <taxon>Bacteria</taxon>
        <taxon>Pseudomonadati</taxon>
        <taxon>Bacteroidota</taxon>
        <taxon>Cytophagia</taxon>
        <taxon>Cytophagales</taxon>
        <taxon>Spirosomataceae</taxon>
        <taxon>Dyadobacter</taxon>
    </lineage>
</organism>
<proteinExistence type="predicted"/>
<dbReference type="EMBL" id="SZVO01000012">
    <property type="protein sequence ID" value="TKT89471.1"/>
    <property type="molecule type" value="Genomic_DNA"/>
</dbReference>
<feature type="domain" description="DUF6046" evidence="1">
    <location>
        <begin position="43"/>
        <end position="164"/>
    </location>
</feature>
<evidence type="ECO:0000259" key="1">
    <source>
        <dbReference type="Pfam" id="PF19512"/>
    </source>
</evidence>
<evidence type="ECO:0000313" key="3">
    <source>
        <dbReference type="Proteomes" id="UP000304900"/>
    </source>
</evidence>
<sequence length="165" mass="18095">MGALVLNPGGGIPPIDKATVARTGVQMKMPFYIGETNESLKLLPLEPLVAVRGHNNISLRNVAKQRGGSGTIKEYWSKGDYEIIVTCMLDDYLNPDELPTEIISRLNALCSLGKSVAVKCALFDAIGIGMMAITDWEFPPTENIEDQVIVLRGFSDQNFQLLIEK</sequence>
<protein>
    <recommendedName>
        <fullName evidence="1">DUF6046 domain-containing protein</fullName>
    </recommendedName>
</protein>
<dbReference type="RefSeq" id="WP_137342608.1">
    <property type="nucleotide sequence ID" value="NZ_SZVO01000012.1"/>
</dbReference>
<dbReference type="Proteomes" id="UP000304900">
    <property type="component" value="Unassembled WGS sequence"/>
</dbReference>